<evidence type="ECO:0000256" key="5">
    <source>
        <dbReference type="PIRSR" id="PIRSR600101-2"/>
    </source>
</evidence>
<dbReference type="PANTHER" id="PTHR43881">
    <property type="entry name" value="GAMMA-GLUTAMYLTRANSPEPTIDASE (AFU_ORTHOLOGUE AFUA_4G13580)"/>
    <property type="match status" value="1"/>
</dbReference>
<organism evidence="7 8">
    <name type="scientific">Ferirhizobium litorale</name>
    <dbReference type="NCBI Taxonomy" id="2927786"/>
    <lineage>
        <taxon>Bacteria</taxon>
        <taxon>Pseudomonadati</taxon>
        <taxon>Pseudomonadota</taxon>
        <taxon>Alphaproteobacteria</taxon>
        <taxon>Hyphomicrobiales</taxon>
        <taxon>Rhizobiaceae</taxon>
        <taxon>Ferirhizobium</taxon>
    </lineage>
</organism>
<dbReference type="GO" id="GO:0006750">
    <property type="term" value="P:glutathione biosynthetic process"/>
    <property type="evidence" value="ECO:0007669"/>
    <property type="project" value="UniProtKB-KW"/>
</dbReference>
<dbReference type="Gene3D" id="3.60.20.40">
    <property type="match status" value="1"/>
</dbReference>
<dbReference type="GO" id="GO:0036374">
    <property type="term" value="F:glutathione hydrolase activity"/>
    <property type="evidence" value="ECO:0007669"/>
    <property type="project" value="UniProtKB-UniRule"/>
</dbReference>
<dbReference type="PANTHER" id="PTHR43881:SF1">
    <property type="entry name" value="GAMMA-GLUTAMYLTRANSPEPTIDASE (AFU_ORTHOLOGUE AFUA_4G13580)"/>
    <property type="match status" value="1"/>
</dbReference>
<dbReference type="RefSeq" id="WP_311787092.1">
    <property type="nucleotide sequence ID" value="NZ_JALDYY010000007.1"/>
</dbReference>
<evidence type="ECO:0000256" key="2">
    <source>
        <dbReference type="ARBA" id="ARBA00001089"/>
    </source>
</evidence>
<dbReference type="Pfam" id="PF01019">
    <property type="entry name" value="G_glu_transpept"/>
    <property type="match status" value="1"/>
</dbReference>
<evidence type="ECO:0000256" key="4">
    <source>
        <dbReference type="PIRSR" id="PIRSR600101-1"/>
    </source>
</evidence>
<feature type="active site" description="Nucleophile" evidence="4">
    <location>
        <position position="350"/>
    </location>
</feature>
<evidence type="ECO:0000256" key="3">
    <source>
        <dbReference type="ARBA" id="ARBA00047417"/>
    </source>
</evidence>
<dbReference type="EC" id="2.3.2.2" evidence="6"/>
<feature type="binding site" evidence="5">
    <location>
        <position position="433"/>
    </location>
    <ligand>
        <name>L-glutamate</name>
        <dbReference type="ChEBI" id="CHEBI:29985"/>
    </ligand>
</feature>
<dbReference type="EMBL" id="JALDYZ010000014">
    <property type="protein sequence ID" value="MDI7924369.1"/>
    <property type="molecule type" value="Genomic_DNA"/>
</dbReference>
<dbReference type="NCBIfam" id="TIGR00066">
    <property type="entry name" value="g_glut_trans"/>
    <property type="match status" value="1"/>
</dbReference>
<dbReference type="Proteomes" id="UP001161580">
    <property type="component" value="Unassembled WGS sequence"/>
</dbReference>
<comment type="PTM">
    <text evidence="6">Cleaved by autocatalysis into a large and a small subunit.</text>
</comment>
<name>A0AAE3U2Q4_9HYPH</name>
<comment type="subunit">
    <text evidence="6">This enzyme consists of two polypeptide chains, which are synthesized in precursor form from a single polypeptide.</text>
</comment>
<keyword evidence="8" id="KW-1185">Reference proteome</keyword>
<accession>A0AAE3U2Q4</accession>
<dbReference type="GO" id="GO:0103068">
    <property type="term" value="F:leukotriene C4 gamma-glutamyl transferase activity"/>
    <property type="evidence" value="ECO:0007669"/>
    <property type="project" value="UniProtKB-EC"/>
</dbReference>
<comment type="catalytic activity">
    <reaction evidence="3 6">
        <text>an N-terminal (5-L-glutamyl)-[peptide] + an alpha-amino acid = 5-L-glutamyl amino acid + an N-terminal L-alpha-aminoacyl-[peptide]</text>
        <dbReference type="Rhea" id="RHEA:23904"/>
        <dbReference type="Rhea" id="RHEA-COMP:9780"/>
        <dbReference type="Rhea" id="RHEA-COMP:9795"/>
        <dbReference type="ChEBI" id="CHEBI:77644"/>
        <dbReference type="ChEBI" id="CHEBI:78597"/>
        <dbReference type="ChEBI" id="CHEBI:78599"/>
        <dbReference type="ChEBI" id="CHEBI:78608"/>
        <dbReference type="EC" id="2.3.2.2"/>
    </reaction>
</comment>
<gene>
    <name evidence="7" type="primary">ggt</name>
    <name evidence="7" type="ORF">MRS75_20095</name>
</gene>
<keyword evidence="6" id="KW-0317">Glutathione biosynthesis</keyword>
<dbReference type="GO" id="GO:0006751">
    <property type="term" value="P:glutathione catabolic process"/>
    <property type="evidence" value="ECO:0007669"/>
    <property type="project" value="UniProtKB-UniRule"/>
</dbReference>
<dbReference type="PRINTS" id="PR01210">
    <property type="entry name" value="GGTRANSPTASE"/>
</dbReference>
<keyword evidence="6" id="KW-0865">Zymogen</keyword>
<keyword evidence="6 7" id="KW-0808">Transferase</keyword>
<dbReference type="InterPro" id="IPR000101">
    <property type="entry name" value="GGT_peptidase"/>
</dbReference>
<evidence type="ECO:0000313" key="8">
    <source>
        <dbReference type="Proteomes" id="UP001161580"/>
    </source>
</evidence>
<dbReference type="EC" id="3.4.19.13" evidence="6"/>
<protein>
    <recommendedName>
        <fullName evidence="6">Glutathione hydrolase proenzyme</fullName>
        <ecNumber evidence="6">2.3.2.2</ecNumber>
        <ecNumber evidence="6">3.4.19.13</ecNumber>
    </recommendedName>
    <component>
        <recommendedName>
            <fullName evidence="6">Glutathione hydrolase large chain</fullName>
        </recommendedName>
    </component>
    <component>
        <recommendedName>
            <fullName evidence="6">Glutathione hydrolase small chain</fullName>
        </recommendedName>
    </component>
</protein>
<reference evidence="7" key="1">
    <citation type="submission" date="2022-03" db="EMBL/GenBank/DDBJ databases">
        <title>Fererhizobium litorale gen. nov., sp. nov., isolated from sandy sediments of the Sea of Japan seashore.</title>
        <authorList>
            <person name="Romanenko L."/>
            <person name="Kurilenko V."/>
            <person name="Otstavnykh N."/>
            <person name="Svetashev V."/>
            <person name="Tekutyeva L."/>
            <person name="Isaeva M."/>
            <person name="Mikhailov V."/>
        </authorList>
    </citation>
    <scope>NUCLEOTIDE SEQUENCE</scope>
    <source>
        <strain evidence="7">KMM 9576</strain>
    </source>
</reference>
<comment type="catalytic activity">
    <reaction evidence="1 6">
        <text>an S-substituted glutathione + H2O = an S-substituted L-cysteinylglycine + L-glutamate</text>
        <dbReference type="Rhea" id="RHEA:59468"/>
        <dbReference type="ChEBI" id="CHEBI:15377"/>
        <dbReference type="ChEBI" id="CHEBI:29985"/>
        <dbReference type="ChEBI" id="CHEBI:90779"/>
        <dbReference type="ChEBI" id="CHEBI:143103"/>
        <dbReference type="EC" id="3.4.19.13"/>
    </reaction>
</comment>
<evidence type="ECO:0000313" key="7">
    <source>
        <dbReference type="EMBL" id="MDI7924369.1"/>
    </source>
</evidence>
<dbReference type="AlphaFoldDB" id="A0AAE3U2Q4"/>
<dbReference type="InterPro" id="IPR043138">
    <property type="entry name" value="GGT_lsub"/>
</dbReference>
<evidence type="ECO:0000256" key="6">
    <source>
        <dbReference type="RuleBase" id="RU368036"/>
    </source>
</evidence>
<dbReference type="InterPro" id="IPR052896">
    <property type="entry name" value="GGT-like_enzyme"/>
</dbReference>
<comment type="catalytic activity">
    <reaction evidence="2 6">
        <text>glutathione + H2O = L-cysteinylglycine + L-glutamate</text>
        <dbReference type="Rhea" id="RHEA:28807"/>
        <dbReference type="ChEBI" id="CHEBI:15377"/>
        <dbReference type="ChEBI" id="CHEBI:29985"/>
        <dbReference type="ChEBI" id="CHEBI:57925"/>
        <dbReference type="ChEBI" id="CHEBI:61694"/>
        <dbReference type="EC" id="3.4.19.13"/>
    </reaction>
</comment>
<proteinExistence type="inferred from homology"/>
<comment type="pathway">
    <text evidence="6">Sulfur metabolism; glutathione metabolism.</text>
</comment>
<keyword evidence="6" id="KW-0378">Hydrolase</keyword>
<dbReference type="InterPro" id="IPR029055">
    <property type="entry name" value="Ntn_hydrolases_N"/>
</dbReference>
<comment type="similarity">
    <text evidence="6">Belongs to the gamma-glutamyltransferase family.</text>
</comment>
<sequence length="528" mass="56620">MRDFHFPGRSSVRATEAMAATSHPLSTLAAIDMLRAGGNAMDAAICAAAVQAVVEPQSTGIGGDCFVLYAPRGEGEVIAFNGSGRAPADATLEWYRESGIAEIPVTGAHSVTVPGAIDAWCQLLRDHGRKGMDAVLAPAIRYAEQGYVVHDRVAHDWLESVETLAADEHSSRIFLKDGGALKAGDIHRQPELAATLRTIAAKGRAGFYEGEVAEDLVSRLRALGGLHTLEDFSATNGDYVASVSTSYGGHEIHQMPPNNQGLTALIMLNILSGFDLRSLDPQGAARLHLEIEAGRLAYRDRDTYLGDQDRVHVPVRELLSATYAERLRAGISSDRAMTNLPPVRLPDSDTVYISIVDSDRNCVSFINSTYHSFGSGVVGPKSGVILQNRGNSFRLIEGHPNAIAPGKRPMHTIMPGMAMKNGRAVMPFGVMGGAYQPFGHVHLLTNLIDYGKDPQQALDAPRVFYRDGAIEAERSVSKDAVEGLRRLGHAVRPADEPLGGGQVVQIDWEKGTLTGASDPRKDGCAIGY</sequence>
<keyword evidence="6 7" id="KW-0012">Acyltransferase</keyword>
<evidence type="ECO:0000256" key="1">
    <source>
        <dbReference type="ARBA" id="ARBA00001049"/>
    </source>
</evidence>
<dbReference type="Gene3D" id="1.10.246.130">
    <property type="match status" value="1"/>
</dbReference>
<dbReference type="InterPro" id="IPR043137">
    <property type="entry name" value="GGT_ssub_C"/>
</dbReference>
<dbReference type="SUPFAM" id="SSF56235">
    <property type="entry name" value="N-terminal nucleophile aminohydrolases (Ntn hydrolases)"/>
    <property type="match status" value="1"/>
</dbReference>
<comment type="caution">
    <text evidence="7">The sequence shown here is derived from an EMBL/GenBank/DDBJ whole genome shotgun (WGS) entry which is preliminary data.</text>
</comment>